<reference evidence="3 5" key="1">
    <citation type="journal article" date="2007" name="Nature">
        <title>Evolution of genes and genomes on the Drosophila phylogeny.</title>
        <authorList>
            <consortium name="Drosophila 12 Genomes Consortium"/>
            <person name="Clark A.G."/>
            <person name="Eisen M.B."/>
            <person name="Smith D.R."/>
            <person name="Bergman C.M."/>
            <person name="Oliver B."/>
            <person name="Markow T.A."/>
            <person name="Kaufman T.C."/>
            <person name="Kellis M."/>
            <person name="Gelbart W."/>
            <person name="Iyer V.N."/>
            <person name="Pollard D.A."/>
            <person name="Sackton T.B."/>
            <person name="Larracuente A.M."/>
            <person name="Singh N.D."/>
            <person name="Abad J.P."/>
            <person name="Abt D.N."/>
            <person name="Adryan B."/>
            <person name="Aguade M."/>
            <person name="Akashi H."/>
            <person name="Anderson W.W."/>
            <person name="Aquadro C.F."/>
            <person name="Ardell D.H."/>
            <person name="Arguello R."/>
            <person name="Artieri C.G."/>
            <person name="Barbash D.A."/>
            <person name="Barker D."/>
            <person name="Barsanti P."/>
            <person name="Batterham P."/>
            <person name="Batzoglou S."/>
            <person name="Begun D."/>
            <person name="Bhutkar A."/>
            <person name="Blanco E."/>
            <person name="Bosak S.A."/>
            <person name="Bradley R.K."/>
            <person name="Brand A.D."/>
            <person name="Brent M.R."/>
            <person name="Brooks A.N."/>
            <person name="Brown R.H."/>
            <person name="Butlin R.K."/>
            <person name="Caggese C."/>
            <person name="Calvi B.R."/>
            <person name="Bernardo de Carvalho A."/>
            <person name="Caspi A."/>
            <person name="Castrezana S."/>
            <person name="Celniker S.E."/>
            <person name="Chang J.L."/>
            <person name="Chapple C."/>
            <person name="Chatterji S."/>
            <person name="Chinwalla A."/>
            <person name="Civetta A."/>
            <person name="Clifton S.W."/>
            <person name="Comeron J.M."/>
            <person name="Costello J.C."/>
            <person name="Coyne J.A."/>
            <person name="Daub J."/>
            <person name="David R.G."/>
            <person name="Delcher A.L."/>
            <person name="Delehaunty K."/>
            <person name="Do C.B."/>
            <person name="Ebling H."/>
            <person name="Edwards K."/>
            <person name="Eickbush T."/>
            <person name="Evans J.D."/>
            <person name="Filipski A."/>
            <person name="Findeiss S."/>
            <person name="Freyhult E."/>
            <person name="Fulton L."/>
            <person name="Fulton R."/>
            <person name="Garcia A.C."/>
            <person name="Gardiner A."/>
            <person name="Garfield D.A."/>
            <person name="Garvin B.E."/>
            <person name="Gibson G."/>
            <person name="Gilbert D."/>
            <person name="Gnerre S."/>
            <person name="Godfrey J."/>
            <person name="Good R."/>
            <person name="Gotea V."/>
            <person name="Gravely B."/>
            <person name="Greenberg A.J."/>
            <person name="Griffiths-Jones S."/>
            <person name="Gross S."/>
            <person name="Guigo R."/>
            <person name="Gustafson E.A."/>
            <person name="Haerty W."/>
            <person name="Hahn M.W."/>
            <person name="Halligan D.L."/>
            <person name="Halpern A.L."/>
            <person name="Halter G.M."/>
            <person name="Han M.V."/>
            <person name="Heger A."/>
            <person name="Hillier L."/>
            <person name="Hinrichs A.S."/>
            <person name="Holmes I."/>
            <person name="Hoskins R.A."/>
            <person name="Hubisz M.J."/>
            <person name="Hultmark D."/>
            <person name="Huntley M.A."/>
            <person name="Jaffe D.B."/>
            <person name="Jagadeeshan S."/>
            <person name="Jeck W.R."/>
            <person name="Johnson J."/>
            <person name="Jones C.D."/>
            <person name="Jordan W.C."/>
            <person name="Karpen G.H."/>
            <person name="Kataoka E."/>
            <person name="Keightley P.D."/>
            <person name="Kheradpour P."/>
            <person name="Kirkness E.F."/>
            <person name="Koerich L.B."/>
            <person name="Kristiansen K."/>
            <person name="Kudrna D."/>
            <person name="Kulathinal R.J."/>
            <person name="Kumar S."/>
            <person name="Kwok R."/>
            <person name="Lander E."/>
            <person name="Langley C.H."/>
            <person name="Lapoint R."/>
            <person name="Lazzaro B.P."/>
            <person name="Lee S.J."/>
            <person name="Levesque L."/>
            <person name="Li R."/>
            <person name="Lin C.F."/>
            <person name="Lin M.F."/>
            <person name="Lindblad-Toh K."/>
            <person name="Llopart A."/>
            <person name="Long M."/>
            <person name="Low L."/>
            <person name="Lozovsky E."/>
            <person name="Lu J."/>
            <person name="Luo M."/>
            <person name="Machado C.A."/>
            <person name="Makalowski W."/>
            <person name="Marzo M."/>
            <person name="Matsuda M."/>
            <person name="Matzkin L."/>
            <person name="McAllister B."/>
            <person name="McBride C.S."/>
            <person name="McKernan B."/>
            <person name="McKernan K."/>
            <person name="Mendez-Lago M."/>
            <person name="Minx P."/>
            <person name="Mollenhauer M.U."/>
            <person name="Montooth K."/>
            <person name="Mount S.M."/>
            <person name="Mu X."/>
            <person name="Myers E."/>
            <person name="Negre B."/>
            <person name="Newfeld S."/>
            <person name="Nielsen R."/>
            <person name="Noor M.A."/>
            <person name="O'Grady P."/>
            <person name="Pachter L."/>
            <person name="Papaceit M."/>
            <person name="Parisi M.J."/>
            <person name="Parisi M."/>
            <person name="Parts L."/>
            <person name="Pedersen J.S."/>
            <person name="Pesole G."/>
            <person name="Phillippy A.M."/>
            <person name="Ponting C.P."/>
            <person name="Pop M."/>
            <person name="Porcelli D."/>
            <person name="Powell J.R."/>
            <person name="Prohaska S."/>
            <person name="Pruitt K."/>
            <person name="Puig M."/>
            <person name="Quesneville H."/>
            <person name="Ram K.R."/>
            <person name="Rand D."/>
            <person name="Rasmussen M.D."/>
            <person name="Reed L.K."/>
            <person name="Reenan R."/>
            <person name="Reily A."/>
            <person name="Remington K.A."/>
            <person name="Rieger T.T."/>
            <person name="Ritchie M.G."/>
            <person name="Robin C."/>
            <person name="Rogers Y.H."/>
            <person name="Rohde C."/>
            <person name="Rozas J."/>
            <person name="Rubenfield M.J."/>
            <person name="Ruiz A."/>
            <person name="Russo S."/>
            <person name="Salzberg S.L."/>
            <person name="Sanchez-Gracia A."/>
            <person name="Saranga D.J."/>
            <person name="Sato H."/>
            <person name="Schaeffer S.W."/>
            <person name="Schatz M.C."/>
            <person name="Schlenke T."/>
            <person name="Schwartz R."/>
            <person name="Segarra C."/>
            <person name="Singh R.S."/>
            <person name="Sirot L."/>
            <person name="Sirota M."/>
            <person name="Sisneros N.B."/>
            <person name="Smith C.D."/>
            <person name="Smith T.F."/>
            <person name="Spieth J."/>
            <person name="Stage D.E."/>
            <person name="Stark A."/>
            <person name="Stephan W."/>
            <person name="Strausberg R.L."/>
            <person name="Strempel S."/>
            <person name="Sturgill D."/>
            <person name="Sutton G."/>
            <person name="Sutton G.G."/>
            <person name="Tao W."/>
            <person name="Teichmann S."/>
            <person name="Tobari Y.N."/>
            <person name="Tomimura Y."/>
            <person name="Tsolas J.M."/>
            <person name="Valente V.L."/>
            <person name="Venter E."/>
            <person name="Venter J.C."/>
            <person name="Vicario S."/>
            <person name="Vieira F.G."/>
            <person name="Vilella A.J."/>
            <person name="Villasante A."/>
            <person name="Walenz B."/>
            <person name="Wang J."/>
            <person name="Wasserman M."/>
            <person name="Watts T."/>
            <person name="Wilson D."/>
            <person name="Wilson R.K."/>
            <person name="Wing R.A."/>
            <person name="Wolfner M.F."/>
            <person name="Wong A."/>
            <person name="Wong G.K."/>
            <person name="Wu C.I."/>
            <person name="Wu G."/>
            <person name="Yamamoto D."/>
            <person name="Yang H.P."/>
            <person name="Yang S.P."/>
            <person name="Yorke J.A."/>
            <person name="Yoshida K."/>
            <person name="Zdobnov E."/>
            <person name="Zhang P."/>
            <person name="Zhang Y."/>
            <person name="Zimin A.V."/>
            <person name="Baldwin J."/>
            <person name="Abdouelleil A."/>
            <person name="Abdulkadir J."/>
            <person name="Abebe A."/>
            <person name="Abera B."/>
            <person name="Abreu J."/>
            <person name="Acer S.C."/>
            <person name="Aftuck L."/>
            <person name="Alexander A."/>
            <person name="An P."/>
            <person name="Anderson E."/>
            <person name="Anderson S."/>
            <person name="Arachi H."/>
            <person name="Azer M."/>
            <person name="Bachantsang P."/>
            <person name="Barry A."/>
            <person name="Bayul T."/>
            <person name="Berlin A."/>
            <person name="Bessette D."/>
            <person name="Bloom T."/>
            <person name="Blye J."/>
            <person name="Boguslavskiy L."/>
            <person name="Bonnet C."/>
            <person name="Boukhgalter B."/>
            <person name="Bourzgui I."/>
            <person name="Brown A."/>
            <person name="Cahill P."/>
            <person name="Channer S."/>
            <person name="Cheshatsang Y."/>
            <person name="Chuda L."/>
            <person name="Citroen M."/>
            <person name="Collymore A."/>
            <person name="Cooke P."/>
            <person name="Costello M."/>
            <person name="D'Aco K."/>
            <person name="Daza R."/>
            <person name="De Haan G."/>
            <person name="DeGray S."/>
            <person name="DeMaso C."/>
            <person name="Dhargay N."/>
            <person name="Dooley K."/>
            <person name="Dooley E."/>
            <person name="Doricent M."/>
            <person name="Dorje P."/>
            <person name="Dorjee K."/>
            <person name="Dupes A."/>
            <person name="Elong R."/>
            <person name="Falk J."/>
            <person name="Farina A."/>
            <person name="Faro S."/>
            <person name="Ferguson D."/>
            <person name="Fisher S."/>
            <person name="Foley C.D."/>
            <person name="Franke A."/>
            <person name="Friedrich D."/>
            <person name="Gadbois L."/>
            <person name="Gearin G."/>
            <person name="Gearin C.R."/>
            <person name="Giannoukos G."/>
            <person name="Goode T."/>
            <person name="Graham J."/>
            <person name="Grandbois E."/>
            <person name="Grewal S."/>
            <person name="Gyaltsen K."/>
            <person name="Hafez N."/>
            <person name="Hagos B."/>
            <person name="Hall J."/>
            <person name="Henson C."/>
            <person name="Hollinger A."/>
            <person name="Honan T."/>
            <person name="Huard M.D."/>
            <person name="Hughes L."/>
            <person name="Hurhula B."/>
            <person name="Husby M.E."/>
            <person name="Kamat A."/>
            <person name="Kanga B."/>
            <person name="Kashin S."/>
            <person name="Khazanovich D."/>
            <person name="Kisner P."/>
            <person name="Lance K."/>
            <person name="Lara M."/>
            <person name="Lee W."/>
            <person name="Lennon N."/>
            <person name="Letendre F."/>
            <person name="LeVine R."/>
            <person name="Lipovsky A."/>
            <person name="Liu X."/>
            <person name="Liu J."/>
            <person name="Liu S."/>
            <person name="Lokyitsang T."/>
            <person name="Lokyitsang Y."/>
            <person name="Lubonja R."/>
            <person name="Lui A."/>
            <person name="MacDonald P."/>
            <person name="Magnisalis V."/>
            <person name="Maru K."/>
            <person name="Matthews C."/>
            <person name="McCusker W."/>
            <person name="McDonough S."/>
            <person name="Mehta T."/>
            <person name="Meldrim J."/>
            <person name="Meneus L."/>
            <person name="Mihai O."/>
            <person name="Mihalev A."/>
            <person name="Mihova T."/>
            <person name="Mittelman R."/>
            <person name="Mlenga V."/>
            <person name="Montmayeur A."/>
            <person name="Mulrain L."/>
            <person name="Navidi A."/>
            <person name="Naylor J."/>
            <person name="Negash T."/>
            <person name="Nguyen T."/>
            <person name="Nguyen N."/>
            <person name="Nicol R."/>
            <person name="Norbu C."/>
            <person name="Norbu N."/>
            <person name="Novod N."/>
            <person name="O'Neill B."/>
            <person name="Osman S."/>
            <person name="Markiewicz E."/>
            <person name="Oyono O.L."/>
            <person name="Patti C."/>
            <person name="Phunkhang P."/>
            <person name="Pierre F."/>
            <person name="Priest M."/>
            <person name="Raghuraman S."/>
            <person name="Rege F."/>
            <person name="Reyes R."/>
            <person name="Rise C."/>
            <person name="Rogov P."/>
            <person name="Ross K."/>
            <person name="Ryan E."/>
            <person name="Settipalli S."/>
            <person name="Shea T."/>
            <person name="Sherpa N."/>
            <person name="Shi L."/>
            <person name="Shih D."/>
            <person name="Sparrow T."/>
            <person name="Spaulding J."/>
            <person name="Stalker J."/>
            <person name="Stange-Thomann N."/>
            <person name="Stavropoulos S."/>
            <person name="Stone C."/>
            <person name="Strader C."/>
            <person name="Tesfaye S."/>
            <person name="Thomson T."/>
            <person name="Thoulutsang Y."/>
            <person name="Thoulutsang D."/>
            <person name="Topham K."/>
            <person name="Topping I."/>
            <person name="Tsamla T."/>
            <person name="Vassiliev H."/>
            <person name="Vo A."/>
            <person name="Wangchuk T."/>
            <person name="Wangdi T."/>
            <person name="Weiand M."/>
            <person name="Wilkinson J."/>
            <person name="Wilson A."/>
            <person name="Yadav S."/>
            <person name="Young G."/>
            <person name="Yu Q."/>
            <person name="Zembek L."/>
            <person name="Zhong D."/>
            <person name="Zimmer A."/>
            <person name="Zwirko Z."/>
            <person name="Jaffe D.B."/>
            <person name="Alvarez P."/>
            <person name="Brockman W."/>
            <person name="Butler J."/>
            <person name="Chin C."/>
            <person name="Gnerre S."/>
            <person name="Grabherr M."/>
            <person name="Kleber M."/>
            <person name="Mauceli E."/>
            <person name="MacCallum I."/>
        </authorList>
    </citation>
    <scope>NUCLEOTIDE SEQUENCE [LARGE SCALE GENOMIC DNA]</scope>
    <source>
        <strain evidence="3">TSC#15010-1051.87</strain>
        <strain evidence="5">Tucson 15010-1051.87</strain>
    </source>
</reference>
<dbReference type="OMA" id="NQMGLWR"/>
<proteinExistence type="predicted"/>
<evidence type="ECO:0000313" key="4">
    <source>
        <dbReference type="EMBL" id="KRF80834.1"/>
    </source>
</evidence>
<evidence type="ECO:0000256" key="1">
    <source>
        <dbReference type="SAM" id="MobiDB-lite"/>
    </source>
</evidence>
<name>B4M7W5_DROVI</name>
<dbReference type="Pfam" id="PF10252">
    <property type="entry name" value="PP28"/>
    <property type="match status" value="1"/>
</dbReference>
<dbReference type="FunCoup" id="B4M7W5">
    <property type="interactions" value="385"/>
</dbReference>
<feature type="region of interest" description="Disordered" evidence="1">
    <location>
        <begin position="201"/>
        <end position="225"/>
    </location>
</feature>
<evidence type="ECO:0000313" key="5">
    <source>
        <dbReference type="Proteomes" id="UP000008792"/>
    </source>
</evidence>
<keyword evidence="5" id="KW-1185">Reference proteome</keyword>
<evidence type="ECO:0000313" key="3">
    <source>
        <dbReference type="EMBL" id="EDW62882.1"/>
    </source>
</evidence>
<dbReference type="InParanoid" id="B4M7W5"/>
<feature type="domain" description="Casein kinase substrate phosphoprotein PP28" evidence="2">
    <location>
        <begin position="114"/>
        <end position="213"/>
    </location>
</feature>
<dbReference type="eggNOG" id="KOG3375">
    <property type="taxonomic scope" value="Eukaryota"/>
</dbReference>
<reference evidence="3" key="2">
    <citation type="journal article" date="2008" name="Bioinformatics">
        <title>Assembly reconciliation.</title>
        <authorList>
            <person name="Zimin A.V."/>
            <person name="Smith D.R."/>
            <person name="Sutton G."/>
            <person name="Yorke J.A."/>
        </authorList>
    </citation>
    <scope>NUCLEOTIDE SEQUENCE</scope>
    <source>
        <strain evidence="3">TSC#15010-1051.87</strain>
    </source>
</reference>
<sequence length="225" mass="24344">MPRGKYVNHKGRSRHFTSPEELQQESEEESDQSTGSETEEQAGSAGTSKQPAGTGGSAAARKSSRPAAQRQKQQQQQRRSSTDEESDDDDSDDDSEADQRDAKKGVAALIEIENPNRVTKKATQKLSQIKIDDVAGGGSGGSGGGGGGSNTSNTKPELSRREREQIEKQKARQRYEKLHAAGKTTEAKADLARLALIRQQREEAAAKREAEKKSVADLSKKPLTK</sequence>
<dbReference type="Proteomes" id="UP000008792">
    <property type="component" value="Unassembled WGS sequence"/>
</dbReference>
<dbReference type="OrthoDB" id="21120at2759"/>
<dbReference type="InterPro" id="IPR039876">
    <property type="entry name" value="HAP28"/>
</dbReference>
<reference evidence="3" key="3">
    <citation type="submission" date="2008-06" db="EMBL/GenBank/DDBJ databases">
        <authorList>
            <consortium name="FlyBase"/>
        </authorList>
    </citation>
    <scope>NUCLEOTIDE SEQUENCE</scope>
    <source>
        <strain evidence="3">TSC#15010-1051.87</strain>
    </source>
</reference>
<feature type="compositionally biased region" description="Acidic residues" evidence="1">
    <location>
        <begin position="22"/>
        <end position="31"/>
    </location>
</feature>
<dbReference type="EMBL" id="CH940653">
    <property type="protein sequence ID" value="KRF80834.1"/>
    <property type="molecule type" value="Genomic_DNA"/>
</dbReference>
<feature type="compositionally biased region" description="Gly residues" evidence="1">
    <location>
        <begin position="135"/>
        <end position="149"/>
    </location>
</feature>
<dbReference type="HOGENOM" id="CLU_084870_1_0_1"/>
<feature type="compositionally biased region" description="Acidic residues" evidence="1">
    <location>
        <begin position="83"/>
        <end position="96"/>
    </location>
</feature>
<dbReference type="AlphaFoldDB" id="B4M7W5"/>
<accession>B4M7W5</accession>
<feature type="compositionally biased region" description="Basic residues" evidence="1">
    <location>
        <begin position="1"/>
        <end position="15"/>
    </location>
</feature>
<feature type="compositionally biased region" description="Basic and acidic residues" evidence="1">
    <location>
        <begin position="157"/>
        <end position="189"/>
    </location>
</feature>
<dbReference type="STRING" id="7244.B4M7W5"/>
<gene>
    <name evidence="3" type="primary">Dvir\GJ17062</name>
    <name evidence="3" type="ORF">Dvir_GJ17062</name>
</gene>
<dbReference type="EMBL" id="CH940653">
    <property type="protein sequence ID" value="EDW62882.1"/>
    <property type="molecule type" value="Genomic_DNA"/>
</dbReference>
<protein>
    <submittedName>
        <fullName evidence="3">Uncharacterized protein, isoform A</fullName>
    </submittedName>
    <submittedName>
        <fullName evidence="4">Uncharacterized protein, isoform B</fullName>
    </submittedName>
</protein>
<dbReference type="PANTHER" id="PTHR22055">
    <property type="entry name" value="28 KDA HEAT- AND ACID-STABLE PHOSPHOPROTEIN PDGF-ASSOCIATED PROTEIN"/>
    <property type="match status" value="1"/>
</dbReference>
<feature type="compositionally biased region" description="Low complexity" evidence="1">
    <location>
        <begin position="57"/>
        <end position="79"/>
    </location>
</feature>
<evidence type="ECO:0000259" key="2">
    <source>
        <dbReference type="Pfam" id="PF10252"/>
    </source>
</evidence>
<dbReference type="InterPro" id="IPR019380">
    <property type="entry name" value="Casein_kinase_sb_PP28"/>
</dbReference>
<dbReference type="KEGG" id="dvi:6633297"/>
<feature type="region of interest" description="Disordered" evidence="1">
    <location>
        <begin position="131"/>
        <end position="189"/>
    </location>
</feature>
<feature type="region of interest" description="Disordered" evidence="1">
    <location>
        <begin position="1"/>
        <end position="109"/>
    </location>
</feature>
<organism evidence="3 5">
    <name type="scientific">Drosophila virilis</name>
    <name type="common">Fruit fly</name>
    <dbReference type="NCBI Taxonomy" id="7244"/>
    <lineage>
        <taxon>Eukaryota</taxon>
        <taxon>Metazoa</taxon>
        <taxon>Ecdysozoa</taxon>
        <taxon>Arthropoda</taxon>
        <taxon>Hexapoda</taxon>
        <taxon>Insecta</taxon>
        <taxon>Pterygota</taxon>
        <taxon>Neoptera</taxon>
        <taxon>Endopterygota</taxon>
        <taxon>Diptera</taxon>
        <taxon>Brachycera</taxon>
        <taxon>Muscomorpha</taxon>
        <taxon>Ephydroidea</taxon>
        <taxon>Drosophilidae</taxon>
        <taxon>Drosophila</taxon>
    </lineage>
</organism>